<dbReference type="AlphaFoldDB" id="A0A1F6VGY7"/>
<evidence type="ECO:0000313" key="2">
    <source>
        <dbReference type="EMBL" id="OGI68845.1"/>
    </source>
</evidence>
<accession>A0A1F6VGY7</accession>
<keyword evidence="1" id="KW-0732">Signal</keyword>
<name>A0A1F6VGY7_9PROT</name>
<gene>
    <name evidence="2" type="ORF">A2W18_10100</name>
</gene>
<proteinExistence type="predicted"/>
<sequence>MLTTKKIAGFAIATAAAGMFATAAVSTAFAASHAKDAGKIHCVGVNACKGKSECATASSSCKGQNACKGKGMNVMADKECEAKGGKVEKKG</sequence>
<feature type="signal peptide" evidence="1">
    <location>
        <begin position="1"/>
        <end position="30"/>
    </location>
</feature>
<feature type="chain" id="PRO_5009527230" description="Silver efflux pump" evidence="1">
    <location>
        <begin position="31"/>
        <end position="91"/>
    </location>
</feature>
<reference evidence="2 3" key="1">
    <citation type="journal article" date="2016" name="Nat. Commun.">
        <title>Thousands of microbial genomes shed light on interconnected biogeochemical processes in an aquifer system.</title>
        <authorList>
            <person name="Anantharaman K."/>
            <person name="Brown C.T."/>
            <person name="Hug L.A."/>
            <person name="Sharon I."/>
            <person name="Castelle C.J."/>
            <person name="Probst A.J."/>
            <person name="Thomas B.C."/>
            <person name="Singh A."/>
            <person name="Wilkins M.J."/>
            <person name="Karaoz U."/>
            <person name="Brodie E.L."/>
            <person name="Williams K.H."/>
            <person name="Hubbard S.S."/>
            <person name="Banfield J.F."/>
        </authorList>
    </citation>
    <scope>NUCLEOTIDE SEQUENCE [LARGE SCALE GENOMIC DNA]</scope>
</reference>
<evidence type="ECO:0008006" key="4">
    <source>
        <dbReference type="Google" id="ProtNLM"/>
    </source>
</evidence>
<dbReference type="Proteomes" id="UP000179076">
    <property type="component" value="Unassembled WGS sequence"/>
</dbReference>
<dbReference type="EMBL" id="MFSP01000035">
    <property type="protein sequence ID" value="OGI68845.1"/>
    <property type="molecule type" value="Genomic_DNA"/>
</dbReference>
<protein>
    <recommendedName>
        <fullName evidence="4">Silver efflux pump</fullName>
    </recommendedName>
</protein>
<evidence type="ECO:0000313" key="3">
    <source>
        <dbReference type="Proteomes" id="UP000179076"/>
    </source>
</evidence>
<comment type="caution">
    <text evidence="2">The sequence shown here is derived from an EMBL/GenBank/DDBJ whole genome shotgun (WGS) entry which is preliminary data.</text>
</comment>
<evidence type="ECO:0000256" key="1">
    <source>
        <dbReference type="SAM" id="SignalP"/>
    </source>
</evidence>
<organism evidence="2 3">
    <name type="scientific">Candidatus Muproteobacteria bacterium RBG_16_60_9</name>
    <dbReference type="NCBI Taxonomy" id="1817755"/>
    <lineage>
        <taxon>Bacteria</taxon>
        <taxon>Pseudomonadati</taxon>
        <taxon>Pseudomonadota</taxon>
        <taxon>Candidatus Muproteobacteria</taxon>
    </lineage>
</organism>